<proteinExistence type="predicted"/>
<evidence type="ECO:0000313" key="1">
    <source>
        <dbReference type="EMBL" id="CAH1449631.1"/>
    </source>
</evidence>
<comment type="caution">
    <text evidence="1">The sequence shown here is derived from an EMBL/GenBank/DDBJ whole genome shotgun (WGS) entry which is preliminary data.</text>
</comment>
<sequence length="105" mass="11899">MLHQVEDGVQVDTVEVEDAVHVEVQVNPVQVDYALQVDNAVQMEDAVPEEDAIQVDVAVPAQPIATGKRIRKYAEGITKKGLRRTVLKNEEITDHHPMHWNDYKF</sequence>
<name>A0AAU9PIU3_9ASTR</name>
<organism evidence="1 2">
    <name type="scientific">Lactuca virosa</name>
    <dbReference type="NCBI Taxonomy" id="75947"/>
    <lineage>
        <taxon>Eukaryota</taxon>
        <taxon>Viridiplantae</taxon>
        <taxon>Streptophyta</taxon>
        <taxon>Embryophyta</taxon>
        <taxon>Tracheophyta</taxon>
        <taxon>Spermatophyta</taxon>
        <taxon>Magnoliopsida</taxon>
        <taxon>eudicotyledons</taxon>
        <taxon>Gunneridae</taxon>
        <taxon>Pentapetalae</taxon>
        <taxon>asterids</taxon>
        <taxon>campanulids</taxon>
        <taxon>Asterales</taxon>
        <taxon>Asteraceae</taxon>
        <taxon>Cichorioideae</taxon>
        <taxon>Cichorieae</taxon>
        <taxon>Lactucinae</taxon>
        <taxon>Lactuca</taxon>
    </lineage>
</organism>
<dbReference type="AlphaFoldDB" id="A0AAU9PIU3"/>
<dbReference type="Proteomes" id="UP001157418">
    <property type="component" value="Unassembled WGS sequence"/>
</dbReference>
<evidence type="ECO:0000313" key="2">
    <source>
        <dbReference type="Proteomes" id="UP001157418"/>
    </source>
</evidence>
<protein>
    <submittedName>
        <fullName evidence="1">Uncharacterized protein</fullName>
    </submittedName>
</protein>
<keyword evidence="2" id="KW-1185">Reference proteome</keyword>
<gene>
    <name evidence="1" type="ORF">LVIROSA_LOCUS35105</name>
</gene>
<accession>A0AAU9PIU3</accession>
<dbReference type="EMBL" id="CAKMRJ010005634">
    <property type="protein sequence ID" value="CAH1449631.1"/>
    <property type="molecule type" value="Genomic_DNA"/>
</dbReference>
<reference evidence="1 2" key="1">
    <citation type="submission" date="2022-01" db="EMBL/GenBank/DDBJ databases">
        <authorList>
            <person name="Xiong W."/>
            <person name="Schranz E."/>
        </authorList>
    </citation>
    <scope>NUCLEOTIDE SEQUENCE [LARGE SCALE GENOMIC DNA]</scope>
</reference>